<feature type="region of interest" description="Disordered" evidence="5">
    <location>
        <begin position="817"/>
        <end position="874"/>
    </location>
</feature>
<dbReference type="PANTHER" id="PTHR23092:SF15">
    <property type="entry name" value="INACTIVE NON-CANONICAL POLY(A) RNA POLYMERASE PROTEIN TRF4-2-RELATED"/>
    <property type="match status" value="1"/>
</dbReference>
<evidence type="ECO:0000256" key="3">
    <source>
        <dbReference type="ARBA" id="ARBA00022723"/>
    </source>
</evidence>
<feature type="compositionally biased region" description="Low complexity" evidence="5">
    <location>
        <begin position="1053"/>
        <end position="1067"/>
    </location>
</feature>
<evidence type="ECO:0000259" key="6">
    <source>
        <dbReference type="Pfam" id="PF03828"/>
    </source>
</evidence>
<keyword evidence="9" id="KW-1185">Reference proteome</keyword>
<feature type="compositionally biased region" description="Low complexity" evidence="5">
    <location>
        <begin position="1"/>
        <end position="10"/>
    </location>
</feature>
<feature type="region of interest" description="Disordered" evidence="5">
    <location>
        <begin position="1050"/>
        <end position="1129"/>
    </location>
</feature>
<feature type="region of interest" description="Disordered" evidence="5">
    <location>
        <begin position="1"/>
        <end position="122"/>
    </location>
</feature>
<dbReference type="GO" id="GO:0031123">
    <property type="term" value="P:RNA 3'-end processing"/>
    <property type="evidence" value="ECO:0007669"/>
    <property type="project" value="TreeGrafter"/>
</dbReference>
<feature type="compositionally biased region" description="Basic and acidic residues" evidence="5">
    <location>
        <begin position="849"/>
        <end position="858"/>
    </location>
</feature>
<name>J4I373_9APHY</name>
<dbReference type="Gene3D" id="1.10.1410.10">
    <property type="match status" value="1"/>
</dbReference>
<organism evidence="8 9">
    <name type="scientific">Fibroporia radiculosa</name>
    <dbReference type="NCBI Taxonomy" id="599839"/>
    <lineage>
        <taxon>Eukaryota</taxon>
        <taxon>Fungi</taxon>
        <taxon>Dikarya</taxon>
        <taxon>Basidiomycota</taxon>
        <taxon>Agaricomycotina</taxon>
        <taxon>Agaricomycetes</taxon>
        <taxon>Polyporales</taxon>
        <taxon>Fibroporiaceae</taxon>
        <taxon>Fibroporia</taxon>
    </lineage>
</organism>
<feature type="compositionally biased region" description="Polar residues" evidence="5">
    <location>
        <begin position="1466"/>
        <end position="1481"/>
    </location>
</feature>
<feature type="compositionally biased region" description="Low complexity" evidence="5">
    <location>
        <begin position="837"/>
        <end position="848"/>
    </location>
</feature>
<dbReference type="InParanoid" id="J4I373"/>
<dbReference type="InterPro" id="IPR045862">
    <property type="entry name" value="Trf4-like"/>
</dbReference>
<dbReference type="GO" id="GO:0046872">
    <property type="term" value="F:metal ion binding"/>
    <property type="evidence" value="ECO:0007669"/>
    <property type="project" value="UniProtKB-KW"/>
</dbReference>
<dbReference type="GO" id="GO:0003729">
    <property type="term" value="F:mRNA binding"/>
    <property type="evidence" value="ECO:0007669"/>
    <property type="project" value="TreeGrafter"/>
</dbReference>
<dbReference type="InterPro" id="IPR002058">
    <property type="entry name" value="PAP_assoc"/>
</dbReference>
<evidence type="ECO:0000313" key="8">
    <source>
        <dbReference type="EMBL" id="CCM06442.1"/>
    </source>
</evidence>
<dbReference type="FunFam" id="1.10.1410.10:FF:000003">
    <property type="entry name" value="non-canonical poly(A) RNA polymerase PAPD7"/>
    <property type="match status" value="1"/>
</dbReference>
<dbReference type="GO" id="GO:1990817">
    <property type="term" value="F:poly(A) RNA polymerase activity"/>
    <property type="evidence" value="ECO:0007669"/>
    <property type="project" value="UniProtKB-EC"/>
</dbReference>
<feature type="region of interest" description="Disordered" evidence="5">
    <location>
        <begin position="1147"/>
        <end position="1173"/>
    </location>
</feature>
<dbReference type="InterPro" id="IPR054708">
    <property type="entry name" value="MTPAP-like_central"/>
</dbReference>
<evidence type="ECO:0000313" key="9">
    <source>
        <dbReference type="Proteomes" id="UP000006352"/>
    </source>
</evidence>
<feature type="region of interest" description="Disordered" evidence="5">
    <location>
        <begin position="1370"/>
        <end position="1418"/>
    </location>
</feature>
<dbReference type="HOGENOM" id="CLU_249345_0_0_1"/>
<proteinExistence type="inferred from homology"/>
<evidence type="ECO:0000259" key="7">
    <source>
        <dbReference type="Pfam" id="PF22600"/>
    </source>
</evidence>
<keyword evidence="4" id="KW-0460">Magnesium</keyword>
<sequence>MSSSGKGSSSQNNTIAQSSASAGQNVEDNRRARRKRDKANSEAGPSGSHIESTNAPKTDIPSKEQNSFGDTDFIAFTFSDEEDQDVEDRRPEVREWDKGKSRTSDRDHTGRKRKVDDSSLDDGYANKKQRVAAASRKAPWVADIDWDSCTNVAEMLHRDVEAFVNYISPTPEENEVRSLVVALITRAVTQAFPDAEVHPFGSYDTKLYLPVGDIDLVVHSQSMAYSKKEAVLHSIANTMKRAGITDRVRIISKAKVPIVKFVTLHGNIPVDISINQGNGVTAGTMIKHFLAELPALRSLVLIVKSFLSQRSMNEVYTGGLGSYSIVCLVISFLQMHPKIRRGEIDPSKNLGVLVMEFFELYGCYFNYKEVGISIREGGTYFNKTERGWQDFSQPRLLSIEDPGDLSNDISKGSYGIVKVRTTLAGAHGIMTAAAYAQAKIISAKREGRYTRLRDTHTDQRSILSSVMGVTQETINHRRLVQEVYDRQVLHRMLGVAPQAGVALHAQTNGQSRVAHEKSVKTAWEAVDMELESNDERHASGDESRYKTDDRRQPPRKRRKTGREQDMHTVYTTDDEEQNDERTTAVAGRRGLRSFHFLFFFQMASTRASITPVNLKDRIAALQQRNGSTSQADHKLAPVLPNSTRSLRDKIASFEKQGAVPVPRGSFGLGAPPVDDGSSRRRGEMMGNRVPGLSRPMVPVSTNGFRPTSPEFSGGRSRSASISDVRIASPPLGSLSPPLSAVRETLDHTPMDDVNGPRFPSTLQVRTERRSVSDVLPRSRSPTSIDAPVPVEEEEAENLSPKSVFKISELDQHLEDVEPHRDLPPQPALLEADSGRLSSNDTASTSTAAESKDICELNAKDSSLPPSVDDTTSLTGQECDDINQVVVGMVESENKVSNITSAEMSTSGTVHLPELQAKSVDVQVRSTINATLGDWDEVFTLNDPTIVSCMAPSTEIVEKKLEPVTSSIVVSEAQDVVPVVLPSSSVLSLDLNSYVNANAAVQPPLKPKNDNMDVDDLVDQSLALDTADAVIVTEPARVVSPVVTRAILIPVPPGLSSGPSSGNTSPVSDALAPSEPSLTPKTTSNSFRAVVHRKVADGASNRVPSPPPAESLPRWTMTTAEPPQSPGFGDLADLVASAAMLEQQLSGLGSPTKNMHVDVPHVSSTPTPPLEKPEHLVPDIELTSAEQHSPVQDIPASSGSSQYDTPQEFPSSIPESSVPGTPSRRDQVTRSRLLSDTPPPVPPKSPRPRYFSTLLPRRPSANGMLSMPGAYPRTSVCSEMSEDDSVLVSTPPSPRFDSHGSDTSSIMSSSRSWKLPKKGLARATSFADKLLPKRNNRHTVVLASPGKQHLAVRNSWTTESCILNLTDPAEHGHLSSSVTSPRTPSPTPTLPRFDLSPSPDQRRSAASPMDRPSSWISISSTGSGGLDSALFDAFPSVPDGVPLNPSLPPQSESAHLSPSGHLSSSGFTARSATLPSRSSYQKPRSARI</sequence>
<evidence type="ECO:0000256" key="4">
    <source>
        <dbReference type="ARBA" id="ARBA00022842"/>
    </source>
</evidence>
<feature type="compositionally biased region" description="Polar residues" evidence="5">
    <location>
        <begin position="11"/>
        <end position="26"/>
    </location>
</feature>
<dbReference type="Proteomes" id="UP000006352">
    <property type="component" value="Unassembled WGS sequence"/>
</dbReference>
<dbReference type="GO" id="GO:0010605">
    <property type="term" value="P:negative regulation of macromolecule metabolic process"/>
    <property type="evidence" value="ECO:0007669"/>
    <property type="project" value="UniProtKB-ARBA"/>
</dbReference>
<feature type="region of interest" description="Disordered" evidence="5">
    <location>
        <begin position="530"/>
        <end position="580"/>
    </location>
</feature>
<dbReference type="SUPFAM" id="SSF81301">
    <property type="entry name" value="Nucleotidyltransferase"/>
    <property type="match status" value="1"/>
</dbReference>
<dbReference type="Gene3D" id="3.30.460.10">
    <property type="entry name" value="Beta Polymerase, domain 2"/>
    <property type="match status" value="1"/>
</dbReference>
<dbReference type="OrthoDB" id="273917at2759"/>
<dbReference type="Pfam" id="PF03828">
    <property type="entry name" value="PAP_assoc"/>
    <property type="match status" value="1"/>
</dbReference>
<dbReference type="InterPro" id="IPR043519">
    <property type="entry name" value="NT_sf"/>
</dbReference>
<dbReference type="GeneID" id="24101342"/>
<feature type="region of interest" description="Disordered" evidence="5">
    <location>
        <begin position="747"/>
        <end position="802"/>
    </location>
</feature>
<dbReference type="GO" id="GO:0031499">
    <property type="term" value="C:TRAMP complex"/>
    <property type="evidence" value="ECO:0007669"/>
    <property type="project" value="TreeGrafter"/>
</dbReference>
<feature type="compositionally biased region" description="Polar residues" evidence="5">
    <location>
        <begin position="1075"/>
        <end position="1086"/>
    </location>
</feature>
<evidence type="ECO:0000256" key="5">
    <source>
        <dbReference type="SAM" id="MobiDB-lite"/>
    </source>
</evidence>
<protein>
    <recommendedName>
        <fullName evidence="2">polynucleotide adenylyltransferase</fullName>
        <ecNumber evidence="2">2.7.7.19</ecNumber>
    </recommendedName>
</protein>
<feature type="region of interest" description="Disordered" evidence="5">
    <location>
        <begin position="662"/>
        <end position="721"/>
    </location>
</feature>
<evidence type="ECO:0000256" key="2">
    <source>
        <dbReference type="ARBA" id="ARBA00012388"/>
    </source>
</evidence>
<dbReference type="STRING" id="599839.J4I373"/>
<evidence type="ECO:0000256" key="1">
    <source>
        <dbReference type="ARBA" id="ARBA00008593"/>
    </source>
</evidence>
<feature type="region of interest" description="Disordered" evidence="5">
    <location>
        <begin position="1437"/>
        <end position="1487"/>
    </location>
</feature>
<dbReference type="PANTHER" id="PTHR23092">
    <property type="entry name" value="POLY(A) RNA POLYMERASE"/>
    <property type="match status" value="1"/>
</dbReference>
<comment type="similarity">
    <text evidence="1">Belongs to the DNA polymerase type-B-like family.</text>
</comment>
<gene>
    <name evidence="8" type="ORF">FIBRA_08704</name>
</gene>
<feature type="domain" description="Poly(A) RNA polymerase mitochondrial-like central palm" evidence="7">
    <location>
        <begin position="156"/>
        <end position="289"/>
    </location>
</feature>
<feature type="compositionally biased region" description="Low complexity" evidence="5">
    <location>
        <begin position="1300"/>
        <end position="1309"/>
    </location>
</feature>
<accession>J4I373</accession>
<keyword evidence="3" id="KW-0479">Metal-binding</keyword>
<feature type="region of interest" description="Disordered" evidence="5">
    <location>
        <begin position="1185"/>
        <end position="1250"/>
    </location>
</feature>
<dbReference type="GO" id="GO:0005730">
    <property type="term" value="C:nucleolus"/>
    <property type="evidence" value="ECO:0007669"/>
    <property type="project" value="TreeGrafter"/>
</dbReference>
<feature type="compositionally biased region" description="Low complexity" evidence="5">
    <location>
        <begin position="1452"/>
        <end position="1465"/>
    </location>
</feature>
<reference evidence="8 9" key="1">
    <citation type="journal article" date="2012" name="Appl. Environ. Microbiol.">
        <title>Short-read sequencing for genomic analysis of the brown rot fungus Fibroporia radiculosa.</title>
        <authorList>
            <person name="Tang J.D."/>
            <person name="Perkins A.D."/>
            <person name="Sonstegard T.S."/>
            <person name="Schroeder S.G."/>
            <person name="Burgess S.C."/>
            <person name="Diehl S.V."/>
        </authorList>
    </citation>
    <scope>NUCLEOTIDE SEQUENCE [LARGE SCALE GENOMIC DNA]</scope>
    <source>
        <strain evidence="8 9">TFFH 294</strain>
    </source>
</reference>
<feature type="compositionally biased region" description="Basic and acidic residues" evidence="5">
    <location>
        <begin position="533"/>
        <end position="552"/>
    </location>
</feature>
<dbReference type="RefSeq" id="XP_012185725.1">
    <property type="nucleotide sequence ID" value="XM_012330335.1"/>
</dbReference>
<dbReference type="Pfam" id="PF22600">
    <property type="entry name" value="MTPAP-like_central"/>
    <property type="match status" value="1"/>
</dbReference>
<feature type="compositionally biased region" description="Basic and acidic residues" evidence="5">
    <location>
        <begin position="87"/>
        <end position="108"/>
    </location>
</feature>
<feature type="domain" description="PAP-associated" evidence="6">
    <location>
        <begin position="349"/>
        <end position="407"/>
    </location>
</feature>
<dbReference type="EMBL" id="HE797331">
    <property type="protein sequence ID" value="CCM06442.1"/>
    <property type="molecule type" value="Genomic_DNA"/>
</dbReference>
<feature type="compositionally biased region" description="Polar residues" evidence="5">
    <location>
        <begin position="859"/>
        <end position="874"/>
    </location>
</feature>
<dbReference type="EC" id="2.7.7.19" evidence="2"/>
<dbReference type="GO" id="GO:0043634">
    <property type="term" value="P:polyadenylation-dependent ncRNA catabolic process"/>
    <property type="evidence" value="ECO:0007669"/>
    <property type="project" value="TreeGrafter"/>
</dbReference>
<feature type="compositionally biased region" description="Polar residues" evidence="5">
    <location>
        <begin position="1185"/>
        <end position="1219"/>
    </location>
</feature>
<dbReference type="SUPFAM" id="SSF81631">
    <property type="entry name" value="PAP/OAS1 substrate-binding domain"/>
    <property type="match status" value="1"/>
</dbReference>
<feature type="region of interest" description="Disordered" evidence="5">
    <location>
        <begin position="1283"/>
        <end position="1309"/>
    </location>
</feature>
<dbReference type="CDD" id="cd05402">
    <property type="entry name" value="NT_PAP_TUTase"/>
    <property type="match status" value="1"/>
</dbReference>